<sequence>MRTHNLSQKVYTLLNEAKLDLEHKSFNKAASAAYFAARMALEDFLAFLKTPIPRRDDKLVHVLVNLGHVDAAQILEELYILRKKADYDRSEVTQRDAERALSLASQFVSSVESFHTKW</sequence>
<accession>A0A2R6AHD3</accession>
<reference evidence="2 3" key="1">
    <citation type="submission" date="2017-04" db="EMBL/GenBank/DDBJ databases">
        <title>Novel microbial lineages endemic to geothermal iron-oxide mats fill important gaps in the evolutionary history of Archaea.</title>
        <authorList>
            <person name="Jay Z.J."/>
            <person name="Beam J.P."/>
            <person name="Dlakic M."/>
            <person name="Rusch D.B."/>
            <person name="Kozubal M.A."/>
            <person name="Inskeep W.P."/>
        </authorList>
    </citation>
    <scope>NUCLEOTIDE SEQUENCE [LARGE SCALE GENOMIC DNA]</scope>
    <source>
        <strain evidence="2">BE_D</strain>
    </source>
</reference>
<organism evidence="2 3">
    <name type="scientific">Candidatus Marsarchaeota G1 archaeon BE_D</name>
    <dbReference type="NCBI Taxonomy" id="1978156"/>
    <lineage>
        <taxon>Archaea</taxon>
        <taxon>Candidatus Marsarchaeota</taxon>
        <taxon>Candidatus Marsarchaeota group 1</taxon>
    </lineage>
</organism>
<evidence type="ECO:0000313" key="2">
    <source>
        <dbReference type="EMBL" id="PSN85784.1"/>
    </source>
</evidence>
<name>A0A2R6AHD3_9ARCH</name>
<dbReference type="Gene3D" id="1.20.120.330">
    <property type="entry name" value="Nucleotidyltransferases domain 2"/>
    <property type="match status" value="1"/>
</dbReference>
<evidence type="ECO:0000259" key="1">
    <source>
        <dbReference type="Pfam" id="PF05168"/>
    </source>
</evidence>
<proteinExistence type="predicted"/>
<dbReference type="Proteomes" id="UP000240569">
    <property type="component" value="Unassembled WGS sequence"/>
</dbReference>
<comment type="caution">
    <text evidence="2">The sequence shown here is derived from an EMBL/GenBank/DDBJ whole genome shotgun (WGS) entry which is preliminary data.</text>
</comment>
<dbReference type="Pfam" id="PF05168">
    <property type="entry name" value="HEPN"/>
    <property type="match status" value="1"/>
</dbReference>
<protein>
    <recommendedName>
        <fullName evidence="1">HEPN domain-containing protein</fullName>
    </recommendedName>
</protein>
<gene>
    <name evidence="2" type="ORF">B9Q02_05015</name>
</gene>
<dbReference type="InterPro" id="IPR007842">
    <property type="entry name" value="HEPN_dom"/>
</dbReference>
<dbReference type="SUPFAM" id="SSF81593">
    <property type="entry name" value="Nucleotidyltransferase substrate binding subunit/domain"/>
    <property type="match status" value="1"/>
</dbReference>
<evidence type="ECO:0000313" key="3">
    <source>
        <dbReference type="Proteomes" id="UP000240569"/>
    </source>
</evidence>
<dbReference type="AlphaFoldDB" id="A0A2R6AHD3"/>
<dbReference type="EMBL" id="NEXD01000021">
    <property type="protein sequence ID" value="PSN85784.1"/>
    <property type="molecule type" value="Genomic_DNA"/>
</dbReference>
<feature type="domain" description="HEPN" evidence="1">
    <location>
        <begin position="14"/>
        <end position="112"/>
    </location>
</feature>